<dbReference type="KEGG" id="aba:Acid345_3456"/>
<accession>Q1IKZ3</accession>
<evidence type="ECO:0000313" key="2">
    <source>
        <dbReference type="Proteomes" id="UP000002432"/>
    </source>
</evidence>
<sequence length="170" mass="19432">MKYFTPELWLGVNRPGEWQSGYKSWQESLDAYKAQLKDVLPKLSKRLQQFFTTESLHDGTLASLEVGDLLLRTKVSRKHRQAVVRIRAVPFDEKQLYEFEYRGIHTAEVNFPGAISLFPSGPKPNFGDWGYDELIINENGQLQHEILFASGATVRIAFDQLQIKTSALTT</sequence>
<gene>
    <name evidence="1" type="ordered locus">Acid345_3456</name>
</gene>
<evidence type="ECO:0000313" key="1">
    <source>
        <dbReference type="EMBL" id="ABF42457.1"/>
    </source>
</evidence>
<reference evidence="1 2" key="1">
    <citation type="journal article" date="2009" name="Appl. Environ. Microbiol.">
        <title>Three genomes from the phylum Acidobacteria provide insight into the lifestyles of these microorganisms in soils.</title>
        <authorList>
            <person name="Ward N.L."/>
            <person name="Challacombe J.F."/>
            <person name="Janssen P.H."/>
            <person name="Henrissat B."/>
            <person name="Coutinho P.M."/>
            <person name="Wu M."/>
            <person name="Xie G."/>
            <person name="Haft D.H."/>
            <person name="Sait M."/>
            <person name="Badger J."/>
            <person name="Barabote R.D."/>
            <person name="Bradley B."/>
            <person name="Brettin T.S."/>
            <person name="Brinkac L.M."/>
            <person name="Bruce D."/>
            <person name="Creasy T."/>
            <person name="Daugherty S.C."/>
            <person name="Davidsen T.M."/>
            <person name="DeBoy R.T."/>
            <person name="Detter J.C."/>
            <person name="Dodson R.J."/>
            <person name="Durkin A.S."/>
            <person name="Ganapathy A."/>
            <person name="Gwinn-Giglio M."/>
            <person name="Han C.S."/>
            <person name="Khouri H."/>
            <person name="Kiss H."/>
            <person name="Kothari S.P."/>
            <person name="Madupu R."/>
            <person name="Nelson K.E."/>
            <person name="Nelson W.C."/>
            <person name="Paulsen I."/>
            <person name="Penn K."/>
            <person name="Ren Q."/>
            <person name="Rosovitz M.J."/>
            <person name="Selengut J.D."/>
            <person name="Shrivastava S."/>
            <person name="Sullivan S.A."/>
            <person name="Tapia R."/>
            <person name="Thompson L.S."/>
            <person name="Watkins K.L."/>
            <person name="Yang Q."/>
            <person name="Yu C."/>
            <person name="Zafar N."/>
            <person name="Zhou L."/>
            <person name="Kuske C.R."/>
        </authorList>
    </citation>
    <scope>NUCLEOTIDE SEQUENCE [LARGE SCALE GENOMIC DNA]</scope>
    <source>
        <strain evidence="1 2">Ellin345</strain>
    </source>
</reference>
<dbReference type="HOGENOM" id="CLU_1650471_0_0_0"/>
<proteinExistence type="predicted"/>
<dbReference type="EnsemblBacteria" id="ABF42457">
    <property type="protein sequence ID" value="ABF42457"/>
    <property type="gene ID" value="Acid345_3456"/>
</dbReference>
<dbReference type="AlphaFoldDB" id="Q1IKZ3"/>
<organism evidence="1 2">
    <name type="scientific">Koribacter versatilis (strain Ellin345)</name>
    <dbReference type="NCBI Taxonomy" id="204669"/>
    <lineage>
        <taxon>Bacteria</taxon>
        <taxon>Pseudomonadati</taxon>
        <taxon>Acidobacteriota</taxon>
        <taxon>Terriglobia</taxon>
        <taxon>Terriglobales</taxon>
        <taxon>Candidatus Korobacteraceae</taxon>
        <taxon>Candidatus Korobacter</taxon>
    </lineage>
</organism>
<dbReference type="EMBL" id="CP000360">
    <property type="protein sequence ID" value="ABF42457.1"/>
    <property type="molecule type" value="Genomic_DNA"/>
</dbReference>
<dbReference type="OrthoDB" id="288358at2"/>
<dbReference type="RefSeq" id="WP_011524256.1">
    <property type="nucleotide sequence ID" value="NC_008009.1"/>
</dbReference>
<dbReference type="Proteomes" id="UP000002432">
    <property type="component" value="Chromosome"/>
</dbReference>
<name>Q1IKZ3_KORVE</name>
<keyword evidence="2" id="KW-1185">Reference proteome</keyword>
<protein>
    <submittedName>
        <fullName evidence="1">Uncharacterized protein</fullName>
    </submittedName>
</protein>